<keyword evidence="2" id="KW-0808">Transferase</keyword>
<sequence length="359" mass="38357">MQYFILKDALFVQVLTDIPQSARMAPSELTAIFSSLSSLRVGVIGDFAVDLYFAIDKNSGEYSIETGKAVHWGSRPQASLGGAGNVVANLAALGISGISVFGCTGNDLYGREMRHLFQQVGADTHSLLAPAQGWDTCTYIKPMAGPTEENRIDFGTRNTLPDEGFTTLLQNLRNQLPYLDVLIINQQFLSPLVTAERVGKLNTLMALYPNCRFVADLRHHGNAIRGAILKVNTKELAVLRGIDHPDTPSLDWCSEHGRALNEHIQGPVLITRGEQGIAYVDGPDVQVIDGLALTGELDTVGAGDTVVATFSACIGAGVSPAQAIEIANLAAAVTVQKLHQTGTASPDEILALTRLPLAQ</sequence>
<dbReference type="PANTHER" id="PTHR46969">
    <property type="entry name" value="BIFUNCTIONAL PROTEIN HLDE"/>
    <property type="match status" value="1"/>
</dbReference>
<dbReference type="InterPro" id="IPR029056">
    <property type="entry name" value="Ribokinase-like"/>
</dbReference>
<dbReference type="GO" id="GO:0016301">
    <property type="term" value="F:kinase activity"/>
    <property type="evidence" value="ECO:0007669"/>
    <property type="project" value="UniProtKB-KW"/>
</dbReference>
<protein>
    <submittedName>
        <fullName evidence="2">D-glycero-beta-D-manno-heptose-7-phosphate kinase</fullName>
    </submittedName>
</protein>
<dbReference type="SUPFAM" id="SSF53613">
    <property type="entry name" value="Ribokinase-like"/>
    <property type="match status" value="1"/>
</dbReference>
<dbReference type="Proteomes" id="UP001501175">
    <property type="component" value="Unassembled WGS sequence"/>
</dbReference>
<dbReference type="EMBL" id="BAABHD010000081">
    <property type="protein sequence ID" value="GAA4466333.1"/>
    <property type="molecule type" value="Genomic_DNA"/>
</dbReference>
<dbReference type="PANTHER" id="PTHR46969:SF1">
    <property type="entry name" value="BIFUNCTIONAL PROTEIN HLDE"/>
    <property type="match status" value="1"/>
</dbReference>
<dbReference type="InterPro" id="IPR011611">
    <property type="entry name" value="PfkB_dom"/>
</dbReference>
<evidence type="ECO:0000259" key="1">
    <source>
        <dbReference type="Pfam" id="PF00294"/>
    </source>
</evidence>
<evidence type="ECO:0000313" key="2">
    <source>
        <dbReference type="EMBL" id="GAA4466333.1"/>
    </source>
</evidence>
<organism evidence="2 3">
    <name type="scientific">Nibrella saemangeumensis</name>
    <dbReference type="NCBI Taxonomy" id="1084526"/>
    <lineage>
        <taxon>Bacteria</taxon>
        <taxon>Pseudomonadati</taxon>
        <taxon>Bacteroidota</taxon>
        <taxon>Cytophagia</taxon>
        <taxon>Cytophagales</taxon>
        <taxon>Spirosomataceae</taxon>
        <taxon>Nibrella</taxon>
    </lineage>
</organism>
<gene>
    <name evidence="2" type="primary">rfaE1_2</name>
    <name evidence="2" type="ORF">GCM10023189_48230</name>
</gene>
<accession>A0ABP8NF86</accession>
<name>A0ABP8NF86_9BACT</name>
<keyword evidence="2" id="KW-0418">Kinase</keyword>
<dbReference type="Gene3D" id="3.40.1190.20">
    <property type="match status" value="1"/>
</dbReference>
<comment type="caution">
    <text evidence="2">The sequence shown here is derived from an EMBL/GenBank/DDBJ whole genome shotgun (WGS) entry which is preliminary data.</text>
</comment>
<proteinExistence type="predicted"/>
<dbReference type="Pfam" id="PF00294">
    <property type="entry name" value="PfkB"/>
    <property type="match status" value="1"/>
</dbReference>
<reference evidence="3" key="1">
    <citation type="journal article" date="2019" name="Int. J. Syst. Evol. Microbiol.">
        <title>The Global Catalogue of Microorganisms (GCM) 10K type strain sequencing project: providing services to taxonomists for standard genome sequencing and annotation.</title>
        <authorList>
            <consortium name="The Broad Institute Genomics Platform"/>
            <consortium name="The Broad Institute Genome Sequencing Center for Infectious Disease"/>
            <person name="Wu L."/>
            <person name="Ma J."/>
        </authorList>
    </citation>
    <scope>NUCLEOTIDE SEQUENCE [LARGE SCALE GENOMIC DNA]</scope>
    <source>
        <strain evidence="3">JCM 17927</strain>
    </source>
</reference>
<feature type="domain" description="Carbohydrate kinase PfkB" evidence="1">
    <location>
        <begin position="44"/>
        <end position="338"/>
    </location>
</feature>
<keyword evidence="3" id="KW-1185">Reference proteome</keyword>
<evidence type="ECO:0000313" key="3">
    <source>
        <dbReference type="Proteomes" id="UP001501175"/>
    </source>
</evidence>